<keyword evidence="4" id="KW-1003">Cell membrane</keyword>
<dbReference type="Pfam" id="PF00005">
    <property type="entry name" value="ABC_tran"/>
    <property type="match status" value="1"/>
</dbReference>
<dbReference type="Pfam" id="PF08352">
    <property type="entry name" value="oligo_HPY"/>
    <property type="match status" value="1"/>
</dbReference>
<evidence type="ECO:0000256" key="1">
    <source>
        <dbReference type="ARBA" id="ARBA00004417"/>
    </source>
</evidence>
<dbReference type="GO" id="GO:0005886">
    <property type="term" value="C:plasma membrane"/>
    <property type="evidence" value="ECO:0007669"/>
    <property type="project" value="UniProtKB-SubCell"/>
</dbReference>
<dbReference type="PANTHER" id="PTHR43297">
    <property type="entry name" value="OLIGOPEPTIDE TRANSPORT ATP-BINDING PROTEIN APPD"/>
    <property type="match status" value="1"/>
</dbReference>
<dbReference type="InterPro" id="IPR003439">
    <property type="entry name" value="ABC_transporter-like_ATP-bd"/>
</dbReference>
<dbReference type="GO" id="GO:0055085">
    <property type="term" value="P:transmembrane transport"/>
    <property type="evidence" value="ECO:0007669"/>
    <property type="project" value="UniProtKB-ARBA"/>
</dbReference>
<dbReference type="GO" id="GO:0016887">
    <property type="term" value="F:ATP hydrolysis activity"/>
    <property type="evidence" value="ECO:0007669"/>
    <property type="project" value="InterPro"/>
</dbReference>
<evidence type="ECO:0000256" key="6">
    <source>
        <dbReference type="ARBA" id="ARBA00022840"/>
    </source>
</evidence>
<keyword evidence="7" id="KW-0472">Membrane</keyword>
<evidence type="ECO:0000256" key="2">
    <source>
        <dbReference type="ARBA" id="ARBA00005417"/>
    </source>
</evidence>
<evidence type="ECO:0000313" key="9">
    <source>
        <dbReference type="EMBL" id="ARP83624.1"/>
    </source>
</evidence>
<keyword evidence="10" id="KW-1185">Reference proteome</keyword>
<dbReference type="InterPro" id="IPR027417">
    <property type="entry name" value="P-loop_NTPase"/>
</dbReference>
<dbReference type="InterPro" id="IPR013563">
    <property type="entry name" value="Oligopep_ABC_C"/>
</dbReference>
<keyword evidence="6 9" id="KW-0067">ATP-binding</keyword>
<comment type="similarity">
    <text evidence="2">Belongs to the ABC transporter superfamily.</text>
</comment>
<keyword evidence="3" id="KW-0813">Transport</keyword>
<comment type="subcellular location">
    <subcellularLocation>
        <location evidence="1">Cell inner membrane</location>
        <topology evidence="1">Peripheral membrane protein</topology>
    </subcellularLocation>
</comment>
<gene>
    <name evidence="9" type="primary">dppD</name>
    <name evidence="9" type="ORF">CAL12_24315</name>
</gene>
<proteinExistence type="inferred from homology"/>
<evidence type="ECO:0000256" key="7">
    <source>
        <dbReference type="ARBA" id="ARBA00023136"/>
    </source>
</evidence>
<dbReference type="PROSITE" id="PS50893">
    <property type="entry name" value="ABC_TRANSPORTER_2"/>
    <property type="match status" value="1"/>
</dbReference>
<dbReference type="RefSeq" id="WP_086066952.1">
    <property type="nucleotide sequence ID" value="NZ_CP021108.1"/>
</dbReference>
<dbReference type="EMBL" id="CP021108">
    <property type="protein sequence ID" value="ARP83624.1"/>
    <property type="molecule type" value="Genomic_DNA"/>
</dbReference>
<evidence type="ECO:0000313" key="10">
    <source>
        <dbReference type="Proteomes" id="UP000194151"/>
    </source>
</evidence>
<evidence type="ECO:0000256" key="5">
    <source>
        <dbReference type="ARBA" id="ARBA00022741"/>
    </source>
</evidence>
<dbReference type="GO" id="GO:0005524">
    <property type="term" value="F:ATP binding"/>
    <property type="evidence" value="ECO:0007669"/>
    <property type="project" value="UniProtKB-KW"/>
</dbReference>
<protein>
    <submittedName>
        <fullName evidence="9">Dipeptide ABC transporter ATP-binding protein DppD</fullName>
    </submittedName>
</protein>
<dbReference type="NCBIfam" id="TIGR01727">
    <property type="entry name" value="oligo_HPY"/>
    <property type="match status" value="1"/>
</dbReference>
<dbReference type="STRING" id="1416806.CAL12_24315"/>
<dbReference type="SMART" id="SM00382">
    <property type="entry name" value="AAA"/>
    <property type="match status" value="1"/>
</dbReference>
<dbReference type="PANTHER" id="PTHR43297:SF2">
    <property type="entry name" value="DIPEPTIDE TRANSPORT ATP-BINDING PROTEIN DPPD"/>
    <property type="match status" value="1"/>
</dbReference>
<keyword evidence="5" id="KW-0547">Nucleotide-binding</keyword>
<dbReference type="CDD" id="cd03257">
    <property type="entry name" value="ABC_NikE_OppD_transporters"/>
    <property type="match status" value="1"/>
</dbReference>
<dbReference type="InterPro" id="IPR003593">
    <property type="entry name" value="AAA+_ATPase"/>
</dbReference>
<organism evidence="9 10">
    <name type="scientific">Bordetella genomosp. 8</name>
    <dbReference type="NCBI Taxonomy" id="1416806"/>
    <lineage>
        <taxon>Bacteria</taxon>
        <taxon>Pseudomonadati</taxon>
        <taxon>Pseudomonadota</taxon>
        <taxon>Betaproteobacteria</taxon>
        <taxon>Burkholderiales</taxon>
        <taxon>Alcaligenaceae</taxon>
        <taxon>Bordetella</taxon>
    </lineage>
</organism>
<feature type="domain" description="ABC transporter" evidence="8">
    <location>
        <begin position="13"/>
        <end position="262"/>
    </location>
</feature>
<evidence type="ECO:0000259" key="8">
    <source>
        <dbReference type="PROSITE" id="PS50893"/>
    </source>
</evidence>
<dbReference type="GO" id="GO:0015833">
    <property type="term" value="P:peptide transport"/>
    <property type="evidence" value="ECO:0007669"/>
    <property type="project" value="InterPro"/>
</dbReference>
<accession>A0A1W6YRJ2</accession>
<dbReference type="OrthoDB" id="9802772at2"/>
<dbReference type="InterPro" id="IPR050388">
    <property type="entry name" value="ABC_Ni/Peptide_Import"/>
</dbReference>
<dbReference type="SUPFAM" id="SSF52540">
    <property type="entry name" value="P-loop containing nucleoside triphosphate hydrolases"/>
    <property type="match status" value="1"/>
</dbReference>
<sequence>MNTIAARVDEPLVQVRDLTVRFVNRDMNVPVVNGVSFSLREGEVLCLLGESGSGKSVTMRALMRLLPDSAQLDGHVSIGGRDILALPRRRLPDIRGSLISMIFQEPLTALDPVYTIGQQIAEAVRRHDRVDRRAAMRRALELLELVQIPSAARRLAAYPHELSGGLRQRAMIALALSCRPRLLLADEPTTALDATVQIQVLLLLRELQRELGMATIFVTHDLGVACEVADKVAVMYAGRFVETGAIADVMDRPVHPYTQGLLRSTVHGGMRESELVPIPGAPPDLASLPPGCCFAPRCALHQPECDAGVPALREPVGLDGGLLAMPGSGHAARCIRAAPFAAPRTPRSIPCRSIPA</sequence>
<name>A0A1W6YRJ2_9BORD</name>
<evidence type="ECO:0000256" key="4">
    <source>
        <dbReference type="ARBA" id="ARBA00022475"/>
    </source>
</evidence>
<dbReference type="FunFam" id="3.40.50.300:FF:000016">
    <property type="entry name" value="Oligopeptide ABC transporter ATP-binding component"/>
    <property type="match status" value="1"/>
</dbReference>
<dbReference type="AlphaFoldDB" id="A0A1W6YRJ2"/>
<dbReference type="Proteomes" id="UP000194151">
    <property type="component" value="Chromosome"/>
</dbReference>
<reference evidence="9 10" key="1">
    <citation type="submission" date="2017-05" db="EMBL/GenBank/DDBJ databases">
        <title>Complete and WGS of Bordetella genogroups.</title>
        <authorList>
            <person name="Spilker T."/>
            <person name="LiPuma J."/>
        </authorList>
    </citation>
    <scope>NUCLEOTIDE SEQUENCE [LARGE SCALE GENOMIC DNA]</scope>
    <source>
        <strain evidence="9 10">AU19157</strain>
    </source>
</reference>
<evidence type="ECO:0000256" key="3">
    <source>
        <dbReference type="ARBA" id="ARBA00022448"/>
    </source>
</evidence>
<dbReference type="Gene3D" id="3.40.50.300">
    <property type="entry name" value="P-loop containing nucleotide triphosphate hydrolases"/>
    <property type="match status" value="1"/>
</dbReference>
<dbReference type="KEGG" id="bgv:CAL12_24315"/>